<feature type="compositionally biased region" description="Basic and acidic residues" evidence="1">
    <location>
        <begin position="70"/>
        <end position="82"/>
    </location>
</feature>
<evidence type="ECO:0000313" key="4">
    <source>
        <dbReference type="EMBL" id="SHK47891.1"/>
    </source>
</evidence>
<sequence length="200" mass="21587">MRKIIPILLTLVCMIALVGCSAPPVSTTEPSSTPSKAGLQEQAQQQTIQTPSPSSVPAPTPSPSPALIPKESKPPERAKEDTTMPTVNIQVGNKKFTVILSDNDSTRALLDKIPLTLNMDELNGNEKFYFFSEKFPTNSERVGNIKTGDLMLYGSDCLVLFYESFPTSYSYTKLGYVEDVTGLADALGSGSVQVTFSIAD</sequence>
<dbReference type="SUPFAM" id="SSF50891">
    <property type="entry name" value="Cyclophilin-like"/>
    <property type="match status" value="1"/>
</dbReference>
<accession>A0A1M6ST41</accession>
<proteinExistence type="predicted"/>
<evidence type="ECO:0000259" key="3">
    <source>
        <dbReference type="Pfam" id="PF18050"/>
    </source>
</evidence>
<dbReference type="Pfam" id="PF18050">
    <property type="entry name" value="Cyclophil_like2"/>
    <property type="match status" value="1"/>
</dbReference>
<feature type="compositionally biased region" description="Pro residues" evidence="1">
    <location>
        <begin position="54"/>
        <end position="66"/>
    </location>
</feature>
<feature type="signal peptide" evidence="2">
    <location>
        <begin position="1"/>
        <end position="21"/>
    </location>
</feature>
<dbReference type="STRING" id="1121421.SAMN02745123_02011"/>
<dbReference type="PROSITE" id="PS51257">
    <property type="entry name" value="PROKAR_LIPOPROTEIN"/>
    <property type="match status" value="1"/>
</dbReference>
<dbReference type="RefSeq" id="WP_238456786.1">
    <property type="nucleotide sequence ID" value="NZ_FRAR01000014.1"/>
</dbReference>
<feature type="region of interest" description="Disordered" evidence="1">
    <location>
        <begin position="23"/>
        <end position="85"/>
    </location>
</feature>
<dbReference type="Proteomes" id="UP000183997">
    <property type="component" value="Unassembled WGS sequence"/>
</dbReference>
<reference evidence="5" key="1">
    <citation type="submission" date="2016-11" db="EMBL/GenBank/DDBJ databases">
        <authorList>
            <person name="Varghese N."/>
            <person name="Submissions S."/>
        </authorList>
    </citation>
    <scope>NUCLEOTIDE SEQUENCE [LARGE SCALE GENOMIC DNA]</scope>
    <source>
        <strain evidence="5">DSM 10349</strain>
    </source>
</reference>
<evidence type="ECO:0000313" key="5">
    <source>
        <dbReference type="Proteomes" id="UP000183997"/>
    </source>
</evidence>
<dbReference type="AlphaFoldDB" id="A0A1M6ST41"/>
<feature type="chain" id="PRO_5038973264" description="Cyclophilin-like domain-containing protein" evidence="2">
    <location>
        <begin position="22"/>
        <end position="200"/>
    </location>
</feature>
<feature type="compositionally biased region" description="Low complexity" evidence="1">
    <location>
        <begin position="23"/>
        <end position="53"/>
    </location>
</feature>
<keyword evidence="5" id="KW-1185">Reference proteome</keyword>
<evidence type="ECO:0000256" key="2">
    <source>
        <dbReference type="SAM" id="SignalP"/>
    </source>
</evidence>
<dbReference type="InterPro" id="IPR041183">
    <property type="entry name" value="Cyclophilin-like"/>
</dbReference>
<gene>
    <name evidence="4" type="ORF">SAMN02745123_02011</name>
</gene>
<feature type="domain" description="Cyclophilin-like" evidence="3">
    <location>
        <begin position="89"/>
        <end position="197"/>
    </location>
</feature>
<evidence type="ECO:0000256" key="1">
    <source>
        <dbReference type="SAM" id="MobiDB-lite"/>
    </source>
</evidence>
<name>A0A1M6ST41_9FIRM</name>
<dbReference type="Gene3D" id="2.40.100.20">
    <property type="match status" value="1"/>
</dbReference>
<protein>
    <recommendedName>
        <fullName evidence="3">Cyclophilin-like domain-containing protein</fullName>
    </recommendedName>
</protein>
<dbReference type="InterPro" id="IPR029000">
    <property type="entry name" value="Cyclophilin-like_dom_sf"/>
</dbReference>
<keyword evidence="2" id="KW-0732">Signal</keyword>
<organism evidence="4 5">
    <name type="scientific">Desulforamulus aeronauticus DSM 10349</name>
    <dbReference type="NCBI Taxonomy" id="1121421"/>
    <lineage>
        <taxon>Bacteria</taxon>
        <taxon>Bacillati</taxon>
        <taxon>Bacillota</taxon>
        <taxon>Clostridia</taxon>
        <taxon>Eubacteriales</taxon>
        <taxon>Peptococcaceae</taxon>
        <taxon>Desulforamulus</taxon>
    </lineage>
</organism>
<dbReference type="EMBL" id="FRAR01000014">
    <property type="protein sequence ID" value="SHK47891.1"/>
    <property type="molecule type" value="Genomic_DNA"/>
</dbReference>